<feature type="domain" description="TcaA 4th" evidence="4">
    <location>
        <begin position="283"/>
        <end position="348"/>
    </location>
</feature>
<reference evidence="5 6" key="1">
    <citation type="submission" date="2014-12" db="EMBL/GenBank/DDBJ databases">
        <title>Draft genome sequences of 29 type strains of Enterococci.</title>
        <authorList>
            <person name="Zhong Z."/>
            <person name="Sun Z."/>
            <person name="Liu W."/>
            <person name="Zhang W."/>
            <person name="Zhang H."/>
        </authorList>
    </citation>
    <scope>NUCLEOTIDE SEQUENCE [LARGE SCALE GENOMIC DNA]</scope>
    <source>
        <strain evidence="5 6">DSM 17122</strain>
    </source>
</reference>
<comment type="caution">
    <text evidence="5">The sequence shown here is derived from an EMBL/GenBank/DDBJ whole genome shotgun (WGS) entry which is preliminary data.</text>
</comment>
<feature type="domain" description="TcaA second" evidence="3">
    <location>
        <begin position="114"/>
        <end position="200"/>
    </location>
</feature>
<dbReference type="PANTHER" id="PTHR40038:SF1">
    <property type="entry name" value="MEMBRANE-ASSOCIATED PROTEIN TCAA"/>
    <property type="match status" value="1"/>
</dbReference>
<gene>
    <name evidence="5" type="ORF">RV04_GL000501</name>
</gene>
<accession>A0A1L8TL46</accession>
<feature type="domain" description="DZANK-type" evidence="2">
    <location>
        <begin position="4"/>
        <end position="62"/>
    </location>
</feature>
<keyword evidence="1" id="KW-0812">Transmembrane</keyword>
<evidence type="ECO:0000313" key="6">
    <source>
        <dbReference type="Proteomes" id="UP000182077"/>
    </source>
</evidence>
<name>A0A1L8TL46_9ENTE</name>
<dbReference type="RefSeq" id="WP_071858457.1">
    <property type="nucleotide sequence ID" value="NZ_JBHSHK010000021.1"/>
</dbReference>
<dbReference type="GO" id="GO:0005886">
    <property type="term" value="C:plasma membrane"/>
    <property type="evidence" value="ECO:0007669"/>
    <property type="project" value="UniProtKB-SubCell"/>
</dbReference>
<sequence length="508" mass="57127">MKNCPSCGHENLLDAHFCEACGCAFEIGKMEEGYVNESSTAFYCSNCGKAATEAVEYCPNCGSSLKKNKLSSILPVKSALTKKQKIGIIVGMSIVILLLIGFMGGKYYYSYPQQLSRLEQTFKTQDPQKIAEIVTSDDPNYHVSTANMKKFVSYYQKSENKKAFTSFLADLGHDPEQLKDFTIVQKGKYLGLFPKYQLSILPVYVTVTTDQSGMELLLDGKKLATSKGRNYQTTWGPLTPGNYQVEGKLDTEKSIVTQNLVRYQNSEFKSDSQLAINLHKVAFKVTSNIEGAKILVDNKEVGTIKNGKVEIKNLVWHQGMNVKAIYPTENEQLTSDSYKISETEFLADDYDSNSYLSEMNLDFEGIQSSGDVQHFLDRLYEEVSDYTSRYSIFGASQTSDLAGYFVDGLSNTDEKDFEKFINDIRTSGKKLRVDAETKVESITMTSKNIYQVQYLIYYDTVYTDDTADVNQVFRYKKALLRYDPTKATFQIDNLGGAENFETLDDGGN</sequence>
<dbReference type="PANTHER" id="PTHR40038">
    <property type="entry name" value="MEMBRANE-ASSOCIATED PROTEIN TCAA"/>
    <property type="match status" value="1"/>
</dbReference>
<evidence type="ECO:0000313" key="5">
    <source>
        <dbReference type="EMBL" id="OJG44933.1"/>
    </source>
</evidence>
<dbReference type="InterPro" id="IPR025874">
    <property type="entry name" value="DZR"/>
</dbReference>
<dbReference type="Pfam" id="PF22813">
    <property type="entry name" value="TcaA_2nd"/>
    <property type="match status" value="1"/>
</dbReference>
<keyword evidence="1" id="KW-1133">Transmembrane helix</keyword>
<dbReference type="OrthoDB" id="1682769at2"/>
<proteinExistence type="predicted"/>
<dbReference type="InterPro" id="IPR054529">
    <property type="entry name" value="TcaA_2nd"/>
</dbReference>
<dbReference type="InterPro" id="IPR054530">
    <property type="entry name" value="TcaA_4th"/>
</dbReference>
<feature type="transmembrane region" description="Helical" evidence="1">
    <location>
        <begin position="86"/>
        <end position="109"/>
    </location>
</feature>
<dbReference type="Pfam" id="PF12773">
    <property type="entry name" value="DZR"/>
    <property type="match status" value="1"/>
</dbReference>
<evidence type="ECO:0000259" key="4">
    <source>
        <dbReference type="Pfam" id="PF22820"/>
    </source>
</evidence>
<keyword evidence="6" id="KW-1185">Reference proteome</keyword>
<dbReference type="AlphaFoldDB" id="A0A1L8TL46"/>
<evidence type="ECO:0000259" key="2">
    <source>
        <dbReference type="Pfam" id="PF12773"/>
    </source>
</evidence>
<dbReference type="Pfam" id="PF22820">
    <property type="entry name" value="TcaA_3rd_4th"/>
    <property type="match status" value="1"/>
</dbReference>
<protein>
    <submittedName>
        <fullName evidence="5">Uncharacterized protein</fullName>
    </submittedName>
</protein>
<evidence type="ECO:0000256" key="1">
    <source>
        <dbReference type="SAM" id="Phobius"/>
    </source>
</evidence>
<evidence type="ECO:0000259" key="3">
    <source>
        <dbReference type="Pfam" id="PF22813"/>
    </source>
</evidence>
<organism evidence="5 6">
    <name type="scientific">Enterococcus hermanniensis</name>
    <dbReference type="NCBI Taxonomy" id="249189"/>
    <lineage>
        <taxon>Bacteria</taxon>
        <taxon>Bacillati</taxon>
        <taxon>Bacillota</taxon>
        <taxon>Bacilli</taxon>
        <taxon>Lactobacillales</taxon>
        <taxon>Enterococcaceae</taxon>
        <taxon>Enterococcus</taxon>
    </lineage>
</organism>
<keyword evidence="1" id="KW-0472">Membrane</keyword>
<dbReference type="Proteomes" id="UP000182077">
    <property type="component" value="Unassembled WGS sequence"/>
</dbReference>
<dbReference type="EMBL" id="JXKQ01000010">
    <property type="protein sequence ID" value="OJG44933.1"/>
    <property type="molecule type" value="Genomic_DNA"/>
</dbReference>